<organism evidence="1 2">
    <name type="scientific">Scutellospora calospora</name>
    <dbReference type="NCBI Taxonomy" id="85575"/>
    <lineage>
        <taxon>Eukaryota</taxon>
        <taxon>Fungi</taxon>
        <taxon>Fungi incertae sedis</taxon>
        <taxon>Mucoromycota</taxon>
        <taxon>Glomeromycotina</taxon>
        <taxon>Glomeromycetes</taxon>
        <taxon>Diversisporales</taxon>
        <taxon>Gigasporaceae</taxon>
        <taxon>Scutellospora</taxon>
    </lineage>
</organism>
<keyword evidence="2" id="KW-1185">Reference proteome</keyword>
<evidence type="ECO:0000313" key="2">
    <source>
        <dbReference type="Proteomes" id="UP000789860"/>
    </source>
</evidence>
<protein>
    <submittedName>
        <fullName evidence="1">6065_t:CDS:1</fullName>
    </submittedName>
</protein>
<accession>A0ACA9L9P4</accession>
<evidence type="ECO:0000313" key="1">
    <source>
        <dbReference type="EMBL" id="CAG8516753.1"/>
    </source>
</evidence>
<dbReference type="Proteomes" id="UP000789860">
    <property type="component" value="Unassembled WGS sequence"/>
</dbReference>
<gene>
    <name evidence="1" type="ORF">SCALOS_LOCUS3897</name>
</gene>
<reference evidence="1" key="1">
    <citation type="submission" date="2021-06" db="EMBL/GenBank/DDBJ databases">
        <authorList>
            <person name="Kallberg Y."/>
            <person name="Tangrot J."/>
            <person name="Rosling A."/>
        </authorList>
    </citation>
    <scope>NUCLEOTIDE SEQUENCE</scope>
    <source>
        <strain evidence="1">AU212A</strain>
    </source>
</reference>
<proteinExistence type="predicted"/>
<dbReference type="EMBL" id="CAJVPM010004740">
    <property type="protein sequence ID" value="CAG8516753.1"/>
    <property type="molecule type" value="Genomic_DNA"/>
</dbReference>
<sequence>MTLSSDQYEPTKTGQFHEQAYFQFKERQTVKSAKSTLKHKSMNFPKYLNGDSEQNLAYKNICNVCNESCIEKRKYSHWTDKDSNKLPQESVGPWTFGTYRYLPPSKEFSVIKDELEEKKSIEFEAIIEENNKLLEGATPLEVFKLNKDKVQYSNSYENKWYTAVRWDDIVTYLNNTPAKVEVKRKGFKPFLAKYIFMTSRRSPEESFNFGQRNRSEDEVHRDWEQFDRRLDFIIEFKGKWNEDIDLRTTELIFHRGSEEEFRNMIWDLKYDKGEYTKEELTEVVKDLNKDEDGEIIIKNNQVYWRRHFLEFKKRYLRDYSRCKELSDYKQEVLLENQNIDIQIDYIENTEEIIASLSKRTYDESNESESSNKRRK</sequence>
<name>A0ACA9L9P4_9GLOM</name>
<comment type="caution">
    <text evidence="1">The sequence shown here is derived from an EMBL/GenBank/DDBJ whole genome shotgun (WGS) entry which is preliminary data.</text>
</comment>